<protein>
    <submittedName>
        <fullName evidence="3">YSC84-related protein</fullName>
    </submittedName>
</protein>
<sequence>MFQSKFLRFVCIMVLCSFLTSISVVQAASVEDKRQKVRNMSDATLEKLYEVHPSARRAIQNAAGYAVFKNTGVKIFVLGSGMGKGIAVNQVTGEETFMKMAEAQVGLGLGVKEFNVIFVFATEDALDKFINTGWEFGGQATAAITDGVSGDSMQGAVTVSRDTWMYQMTEKGLALELTGKGTRYYKDSELNKK</sequence>
<keyword evidence="1" id="KW-0732">Signal</keyword>
<gene>
    <name evidence="3" type="ORF">P3F81_02525</name>
</gene>
<keyword evidence="4" id="KW-1185">Reference proteome</keyword>
<feature type="chain" id="PRO_5040825179" evidence="1">
    <location>
        <begin position="28"/>
        <end position="193"/>
    </location>
</feature>
<evidence type="ECO:0000259" key="2">
    <source>
        <dbReference type="Pfam" id="PF04366"/>
    </source>
</evidence>
<feature type="domain" description="Ysc84 actin-binding" evidence="2">
    <location>
        <begin position="102"/>
        <end position="193"/>
    </location>
</feature>
<dbReference type="Proteomes" id="UP001243623">
    <property type="component" value="Chromosome"/>
</dbReference>
<evidence type="ECO:0000313" key="3">
    <source>
        <dbReference type="EMBL" id="WIW71226.1"/>
    </source>
</evidence>
<dbReference type="Pfam" id="PF04366">
    <property type="entry name" value="Ysc84"/>
    <property type="match status" value="1"/>
</dbReference>
<dbReference type="KEGG" id="sgbi:P3F81_02525"/>
<evidence type="ECO:0000256" key="1">
    <source>
        <dbReference type="SAM" id="SignalP"/>
    </source>
</evidence>
<dbReference type="EMBL" id="CP120678">
    <property type="protein sequence ID" value="WIW71226.1"/>
    <property type="molecule type" value="Genomic_DNA"/>
</dbReference>
<evidence type="ECO:0000313" key="4">
    <source>
        <dbReference type="Proteomes" id="UP001243623"/>
    </source>
</evidence>
<dbReference type="RefSeq" id="WP_309320594.1">
    <property type="nucleotide sequence ID" value="NZ_CP120678.1"/>
</dbReference>
<accession>A0A9Y2AJX1</accession>
<organism evidence="3 4">
    <name type="scientific">Selenobaculum gibii</name>
    <dbReference type="NCBI Taxonomy" id="3054208"/>
    <lineage>
        <taxon>Bacteria</taxon>
        <taxon>Bacillati</taxon>
        <taxon>Bacillota</taxon>
        <taxon>Negativicutes</taxon>
        <taxon>Selenomonadales</taxon>
        <taxon>Selenomonadaceae</taxon>
        <taxon>Selenobaculum</taxon>
    </lineage>
</organism>
<reference evidence="3" key="1">
    <citation type="submission" date="2023-03" db="EMBL/GenBank/DDBJ databases">
        <title>Selenobaculum gbiensis gen. nov. sp. nov., a new bacterium isolated from the gut microbiota of IBD patient.</title>
        <authorList>
            <person name="Yeo S."/>
            <person name="Park H."/>
            <person name="Huh C.S."/>
        </authorList>
    </citation>
    <scope>NUCLEOTIDE SEQUENCE</scope>
    <source>
        <strain evidence="3">ICN-92133</strain>
    </source>
</reference>
<proteinExistence type="predicted"/>
<dbReference type="InterPro" id="IPR007461">
    <property type="entry name" value="Ysc84_actin-binding"/>
</dbReference>
<feature type="signal peptide" evidence="1">
    <location>
        <begin position="1"/>
        <end position="27"/>
    </location>
</feature>
<dbReference type="AlphaFoldDB" id="A0A9Y2AJX1"/>
<name>A0A9Y2AJX1_9FIRM</name>